<evidence type="ECO:0000313" key="8">
    <source>
        <dbReference type="Proteomes" id="UP000033121"/>
    </source>
</evidence>
<dbReference type="InterPro" id="IPR041700">
    <property type="entry name" value="OMP_b-brl_3"/>
</dbReference>
<dbReference type="InterPro" id="IPR008969">
    <property type="entry name" value="CarboxyPept-like_regulatory"/>
</dbReference>
<evidence type="ECO:0000256" key="3">
    <source>
        <dbReference type="ARBA" id="ARBA00023237"/>
    </source>
</evidence>
<feature type="signal peptide" evidence="5">
    <location>
        <begin position="1"/>
        <end position="33"/>
    </location>
</feature>
<comment type="caution">
    <text evidence="7">The sequence shown here is derived from an EMBL/GenBank/DDBJ whole genome shotgun (WGS) entry which is preliminary data.</text>
</comment>
<keyword evidence="5" id="KW-0732">Signal</keyword>
<proteinExistence type="predicted"/>
<evidence type="ECO:0000256" key="2">
    <source>
        <dbReference type="ARBA" id="ARBA00023136"/>
    </source>
</evidence>
<dbReference type="OrthoDB" id="905812at2"/>
<evidence type="ECO:0000259" key="6">
    <source>
        <dbReference type="Pfam" id="PF14905"/>
    </source>
</evidence>
<dbReference type="STRING" id="1220578.FPE01S_02_10580"/>
<evidence type="ECO:0000313" key="7">
    <source>
        <dbReference type="EMBL" id="GAO43952.1"/>
    </source>
</evidence>
<dbReference type="SUPFAM" id="SSF49464">
    <property type="entry name" value="Carboxypeptidase regulatory domain-like"/>
    <property type="match status" value="1"/>
</dbReference>
<accession>A0A0E9N1Q9</accession>
<organism evidence="7 8">
    <name type="scientific">Flavihumibacter petaseus NBRC 106054</name>
    <dbReference type="NCBI Taxonomy" id="1220578"/>
    <lineage>
        <taxon>Bacteria</taxon>
        <taxon>Pseudomonadati</taxon>
        <taxon>Bacteroidota</taxon>
        <taxon>Chitinophagia</taxon>
        <taxon>Chitinophagales</taxon>
        <taxon>Chitinophagaceae</taxon>
        <taxon>Flavihumibacter</taxon>
    </lineage>
</organism>
<reference evidence="7 8" key="1">
    <citation type="submission" date="2015-04" db="EMBL/GenBank/DDBJ databases">
        <title>Whole genome shotgun sequence of Flavihumibacter petaseus NBRC 106054.</title>
        <authorList>
            <person name="Miyazawa S."/>
            <person name="Hosoyama A."/>
            <person name="Hashimoto M."/>
            <person name="Noguchi M."/>
            <person name="Tsuchikane K."/>
            <person name="Ohji S."/>
            <person name="Yamazoe A."/>
            <person name="Ichikawa N."/>
            <person name="Kimura A."/>
            <person name="Fujita N."/>
        </authorList>
    </citation>
    <scope>NUCLEOTIDE SEQUENCE [LARGE SCALE GENOMIC DNA]</scope>
    <source>
        <strain evidence="7 8">NBRC 106054</strain>
    </source>
</reference>
<feature type="region of interest" description="Disordered" evidence="4">
    <location>
        <begin position="807"/>
        <end position="829"/>
    </location>
</feature>
<dbReference type="PANTHER" id="PTHR40980:SF4">
    <property type="entry name" value="TONB-DEPENDENT RECEPTOR-LIKE BETA-BARREL DOMAIN-CONTAINING PROTEIN"/>
    <property type="match status" value="1"/>
</dbReference>
<feature type="domain" description="Outer membrane protein beta-barrel" evidence="6">
    <location>
        <begin position="394"/>
        <end position="798"/>
    </location>
</feature>
<gene>
    <name evidence="7" type="ORF">FPE01S_02_10580</name>
</gene>
<protein>
    <submittedName>
        <fullName evidence="7">Putative TonB-dependent receptor</fullName>
    </submittedName>
</protein>
<dbReference type="Gene3D" id="2.40.170.20">
    <property type="entry name" value="TonB-dependent receptor, beta-barrel domain"/>
    <property type="match status" value="1"/>
</dbReference>
<dbReference type="InterPro" id="IPR037066">
    <property type="entry name" value="Plug_dom_sf"/>
</dbReference>
<comment type="subcellular location">
    <subcellularLocation>
        <location evidence="1">Cell outer membrane</location>
    </subcellularLocation>
</comment>
<dbReference type="Gene3D" id="2.60.40.1120">
    <property type="entry name" value="Carboxypeptidase-like, regulatory domain"/>
    <property type="match status" value="1"/>
</dbReference>
<dbReference type="Proteomes" id="UP000033121">
    <property type="component" value="Unassembled WGS sequence"/>
</dbReference>
<sequence length="829" mass="92371">MKKGTKLIKEPVMKRTLALLTLALILLSFFSFAQNPQGSLTGKIADTQGKPFEGATVSLLKAADSTLVKTISTDKSGQFRFDELPAGNYLIKSTAVGFQTSFQPVPVATGAVSLPELRLTATSRELNAVTVTARKPFIEQKIDRTIVNVDAAVTNVGATALEVLEKSPGVMIDKDGNISLKGKQGVMVMMDGKPTYLTGDQLTNLLKTMPASALDQIEIITNPSAKYDAAGNSGIINIKTKKNKQKGFNGSVTANYGQGYYWKTNNSFNLNYRTGKVNLFANGGYSVWNGFQTLDINRKYKDASSKALTAIFDQTSHMKNENTNYNLKLGADYYLTNKTTLGFVFNGSISPEKQTGNNTSYLMSPASVTDSIIYSASNTKDNWKNKSINLNLRHQFDSLGKELTADVDYVSYGSKSQQYFDNTTYDAQWNEKYTESLKGYLPVDISIYSAKVDYTMPLGKGGKLETGLKGSYVNTDNEANYYNLENNNWVTDYGKTNHFQYKEKIMAGYVNYNIQLKKWGIQTGLRYEHTNYTGDQFGNPTRKDSSFSRTYGNLFPTIFVSYAANDKNTFAVSLGRRIDRPAYQDLNPFMFFLDKFTYGSGNPYLQPQFTQNVELTHTYKGWLTTTLNYSHTKDLFTETFQQDGYATIVRQGNIGSRDNAGLAMSAQIPVRKWWTAILYGNYSYSVFKGQLYGEPIEVEAGNLTFNVNNQFKFNKGWSAELSGWYRTKGVEGQIVIMPMGAASAGLSKQVLKGKGSVKLNVRDIFYTQQAKGDINFQTTEAHFRNSRDSRVANISFVYRFGKPLKDARQRRNTGGAGDEQNRVKMGGNN</sequence>
<dbReference type="Gene3D" id="2.170.130.10">
    <property type="entry name" value="TonB-dependent receptor, plug domain"/>
    <property type="match status" value="1"/>
</dbReference>
<dbReference type="GO" id="GO:0009279">
    <property type="term" value="C:cell outer membrane"/>
    <property type="evidence" value="ECO:0007669"/>
    <property type="project" value="UniProtKB-SubCell"/>
</dbReference>
<keyword evidence="7" id="KW-0675">Receptor</keyword>
<evidence type="ECO:0000256" key="1">
    <source>
        <dbReference type="ARBA" id="ARBA00004442"/>
    </source>
</evidence>
<evidence type="ECO:0000256" key="4">
    <source>
        <dbReference type="SAM" id="MobiDB-lite"/>
    </source>
</evidence>
<dbReference type="EMBL" id="BBWV01000002">
    <property type="protein sequence ID" value="GAO43952.1"/>
    <property type="molecule type" value="Genomic_DNA"/>
</dbReference>
<feature type="chain" id="PRO_5002430159" evidence="5">
    <location>
        <begin position="34"/>
        <end position="829"/>
    </location>
</feature>
<dbReference type="AlphaFoldDB" id="A0A0E9N1Q9"/>
<dbReference type="Pfam" id="PF13620">
    <property type="entry name" value="CarboxypepD_reg"/>
    <property type="match status" value="1"/>
</dbReference>
<keyword evidence="2" id="KW-0472">Membrane</keyword>
<dbReference type="SUPFAM" id="SSF56935">
    <property type="entry name" value="Porins"/>
    <property type="match status" value="1"/>
</dbReference>
<dbReference type="Pfam" id="PF14905">
    <property type="entry name" value="OMP_b-brl_3"/>
    <property type="match status" value="1"/>
</dbReference>
<keyword evidence="3" id="KW-0998">Cell outer membrane</keyword>
<keyword evidence="8" id="KW-1185">Reference proteome</keyword>
<dbReference type="PANTHER" id="PTHR40980">
    <property type="entry name" value="PLUG DOMAIN-CONTAINING PROTEIN"/>
    <property type="match status" value="1"/>
</dbReference>
<dbReference type="InterPro" id="IPR036942">
    <property type="entry name" value="Beta-barrel_TonB_sf"/>
</dbReference>
<evidence type="ECO:0000256" key="5">
    <source>
        <dbReference type="SAM" id="SignalP"/>
    </source>
</evidence>
<name>A0A0E9N1Q9_9BACT</name>